<dbReference type="SUPFAM" id="SSF51246">
    <property type="entry name" value="Rudiment single hybrid motif"/>
    <property type="match status" value="1"/>
</dbReference>
<organism evidence="17 18">
    <name type="scientific">Dehalobacter restrictus</name>
    <dbReference type="NCBI Taxonomy" id="55583"/>
    <lineage>
        <taxon>Bacteria</taxon>
        <taxon>Bacillati</taxon>
        <taxon>Bacillota</taxon>
        <taxon>Clostridia</taxon>
        <taxon>Eubacteriales</taxon>
        <taxon>Desulfitobacteriaceae</taxon>
        <taxon>Dehalobacter</taxon>
    </lineage>
</organism>
<evidence type="ECO:0000256" key="2">
    <source>
        <dbReference type="ARBA" id="ARBA00001946"/>
    </source>
</evidence>
<dbReference type="InterPro" id="IPR037123">
    <property type="entry name" value="PRibGlycinamide_synth_C_sf"/>
</dbReference>
<dbReference type="FunFam" id="3.30.470.20:FF:000018">
    <property type="entry name" value="Trifunctional purine biosynthetic protein adenosine-3"/>
    <property type="match status" value="1"/>
</dbReference>
<dbReference type="PANTHER" id="PTHR43472">
    <property type="entry name" value="PHOSPHORIBOSYLAMINE--GLYCINE LIGASE"/>
    <property type="match status" value="1"/>
</dbReference>
<evidence type="ECO:0000256" key="9">
    <source>
        <dbReference type="ARBA" id="ARBA00022840"/>
    </source>
</evidence>
<keyword evidence="10" id="KW-0464">Manganese</keyword>
<dbReference type="FunFam" id="3.30.1490.20:FF:000006">
    <property type="entry name" value="phosphoribosylamine--glycine ligase, chloroplastic-like"/>
    <property type="match status" value="1"/>
</dbReference>
<dbReference type="PANTHER" id="PTHR43472:SF1">
    <property type="entry name" value="PHOSPHORIBOSYLAMINE--GLYCINE LIGASE, CHLOROPLASTIC"/>
    <property type="match status" value="1"/>
</dbReference>
<dbReference type="SUPFAM" id="SSF52440">
    <property type="entry name" value="PreATP-grasp domain"/>
    <property type="match status" value="1"/>
</dbReference>
<comment type="similarity">
    <text evidence="11 14">Belongs to the GARS family.</text>
</comment>
<keyword evidence="8 14" id="KW-0658">Purine biosynthesis</keyword>
<evidence type="ECO:0000256" key="5">
    <source>
        <dbReference type="ARBA" id="ARBA00022598"/>
    </source>
</evidence>
<dbReference type="SUPFAM" id="SSF56059">
    <property type="entry name" value="Glutathione synthetase ATP-binding domain-like"/>
    <property type="match status" value="1"/>
</dbReference>
<dbReference type="PROSITE" id="PS00184">
    <property type="entry name" value="GARS"/>
    <property type="match status" value="1"/>
</dbReference>
<dbReference type="InterPro" id="IPR011761">
    <property type="entry name" value="ATP-grasp"/>
</dbReference>
<evidence type="ECO:0000256" key="7">
    <source>
        <dbReference type="ARBA" id="ARBA00022741"/>
    </source>
</evidence>
<evidence type="ECO:0000256" key="6">
    <source>
        <dbReference type="ARBA" id="ARBA00022723"/>
    </source>
</evidence>
<dbReference type="RefSeq" id="WP_158208193.1">
    <property type="nucleotide sequence ID" value="NZ_CP046996.1"/>
</dbReference>
<dbReference type="Gene3D" id="3.40.50.20">
    <property type="match status" value="1"/>
</dbReference>
<evidence type="ECO:0000256" key="8">
    <source>
        <dbReference type="ARBA" id="ARBA00022755"/>
    </source>
</evidence>
<dbReference type="NCBIfam" id="TIGR00877">
    <property type="entry name" value="purD"/>
    <property type="match status" value="1"/>
</dbReference>
<dbReference type="GO" id="GO:0006189">
    <property type="term" value="P:'de novo' IMP biosynthetic process"/>
    <property type="evidence" value="ECO:0007669"/>
    <property type="project" value="UniProtKB-UniRule"/>
</dbReference>
<dbReference type="Gene3D" id="3.90.600.10">
    <property type="entry name" value="Phosphoribosylglycinamide synthetase, C-terminal domain"/>
    <property type="match status" value="1"/>
</dbReference>
<dbReference type="GO" id="GO:0046872">
    <property type="term" value="F:metal ion binding"/>
    <property type="evidence" value="ECO:0007669"/>
    <property type="project" value="UniProtKB-KW"/>
</dbReference>
<dbReference type="SMART" id="SM01210">
    <property type="entry name" value="GARS_C"/>
    <property type="match status" value="1"/>
</dbReference>
<evidence type="ECO:0000313" key="17">
    <source>
        <dbReference type="EMBL" id="QHA00121.1"/>
    </source>
</evidence>
<evidence type="ECO:0000256" key="4">
    <source>
        <dbReference type="ARBA" id="ARBA00013255"/>
    </source>
</evidence>
<keyword evidence="5 14" id="KW-0436">Ligase</keyword>
<evidence type="ECO:0000256" key="1">
    <source>
        <dbReference type="ARBA" id="ARBA00001936"/>
    </source>
</evidence>
<dbReference type="AlphaFoldDB" id="A0A857DHC5"/>
<dbReference type="SMART" id="SM01209">
    <property type="entry name" value="GARS_A"/>
    <property type="match status" value="1"/>
</dbReference>
<dbReference type="InterPro" id="IPR020560">
    <property type="entry name" value="PRibGlycinamide_synth_C-dom"/>
</dbReference>
<gene>
    <name evidence="14 17" type="primary">purD</name>
    <name evidence="17" type="ORF">GQ588_05395</name>
</gene>
<dbReference type="Gene3D" id="3.30.1490.20">
    <property type="entry name" value="ATP-grasp fold, A domain"/>
    <property type="match status" value="1"/>
</dbReference>
<comment type="catalytic activity">
    <reaction evidence="14">
        <text>5-phospho-beta-D-ribosylamine + glycine + ATP = N(1)-(5-phospho-beta-D-ribosyl)glycinamide + ADP + phosphate + H(+)</text>
        <dbReference type="Rhea" id="RHEA:17453"/>
        <dbReference type="ChEBI" id="CHEBI:15378"/>
        <dbReference type="ChEBI" id="CHEBI:30616"/>
        <dbReference type="ChEBI" id="CHEBI:43474"/>
        <dbReference type="ChEBI" id="CHEBI:57305"/>
        <dbReference type="ChEBI" id="CHEBI:58681"/>
        <dbReference type="ChEBI" id="CHEBI:143788"/>
        <dbReference type="ChEBI" id="CHEBI:456216"/>
        <dbReference type="EC" id="6.3.4.13"/>
    </reaction>
</comment>
<dbReference type="Pfam" id="PF02843">
    <property type="entry name" value="GARS_C"/>
    <property type="match status" value="1"/>
</dbReference>
<keyword evidence="6" id="KW-0479">Metal-binding</keyword>
<dbReference type="InterPro" id="IPR011054">
    <property type="entry name" value="Rudment_hybrid_motif"/>
</dbReference>
<dbReference type="InterPro" id="IPR020562">
    <property type="entry name" value="PRibGlycinamide_synth_N"/>
</dbReference>
<dbReference type="Pfam" id="PF01071">
    <property type="entry name" value="GARS_A"/>
    <property type="match status" value="1"/>
</dbReference>
<dbReference type="Pfam" id="PF02844">
    <property type="entry name" value="GARS_N"/>
    <property type="match status" value="1"/>
</dbReference>
<dbReference type="PROSITE" id="PS50975">
    <property type="entry name" value="ATP_GRASP"/>
    <property type="match status" value="1"/>
</dbReference>
<comment type="pathway">
    <text evidence="3 14">Purine metabolism; IMP biosynthesis via de novo pathway; N(1)-(5-phospho-D-ribosyl)glycinamide from 5-phospho-alpha-D-ribose 1-diphosphate: step 2/2.</text>
</comment>
<dbReference type="GO" id="GO:0005524">
    <property type="term" value="F:ATP binding"/>
    <property type="evidence" value="ECO:0007669"/>
    <property type="project" value="UniProtKB-UniRule"/>
</dbReference>
<dbReference type="GO" id="GO:0009113">
    <property type="term" value="P:purine nucleobase biosynthetic process"/>
    <property type="evidence" value="ECO:0007669"/>
    <property type="project" value="InterPro"/>
</dbReference>
<dbReference type="GO" id="GO:0004637">
    <property type="term" value="F:phosphoribosylamine-glycine ligase activity"/>
    <property type="evidence" value="ECO:0007669"/>
    <property type="project" value="UniProtKB-UniRule"/>
</dbReference>
<dbReference type="InterPro" id="IPR020559">
    <property type="entry name" value="PRibGlycinamide_synth_CS"/>
</dbReference>
<keyword evidence="9 15" id="KW-0067">ATP-binding</keyword>
<evidence type="ECO:0000256" key="11">
    <source>
        <dbReference type="ARBA" id="ARBA00038345"/>
    </source>
</evidence>
<comment type="cofactor">
    <cofactor evidence="1">
        <name>Mn(2+)</name>
        <dbReference type="ChEBI" id="CHEBI:29035"/>
    </cofactor>
</comment>
<comment type="cofactor">
    <cofactor evidence="2">
        <name>Mg(2+)</name>
        <dbReference type="ChEBI" id="CHEBI:18420"/>
    </cofactor>
</comment>
<dbReference type="FunFam" id="3.40.50.20:FF:000006">
    <property type="entry name" value="Phosphoribosylamine--glycine ligase, chloroplastic"/>
    <property type="match status" value="1"/>
</dbReference>
<dbReference type="InterPro" id="IPR000115">
    <property type="entry name" value="PRibGlycinamide_synth"/>
</dbReference>
<proteinExistence type="inferred from homology"/>
<dbReference type="Proteomes" id="UP000430508">
    <property type="component" value="Chromosome"/>
</dbReference>
<dbReference type="InterPro" id="IPR013815">
    <property type="entry name" value="ATP_grasp_subdomain_1"/>
</dbReference>
<dbReference type="UniPathway" id="UPA00074">
    <property type="reaction ID" value="UER00125"/>
</dbReference>
<reference evidence="17 18" key="1">
    <citation type="submission" date="2019-12" db="EMBL/GenBank/DDBJ databases">
        <title>Sequence classification of anaerobic respiratory reductive dehalogenases: First we see many, then we see few.</title>
        <authorList>
            <person name="Molenda O."/>
            <person name="Puentes Jacome L.A."/>
            <person name="Cao X."/>
            <person name="Nesbo C.L."/>
            <person name="Tang S."/>
            <person name="Morson N."/>
            <person name="Patron J."/>
            <person name="Lomheim L."/>
            <person name="Wishart D.S."/>
            <person name="Edwards E.A."/>
        </authorList>
    </citation>
    <scope>NUCLEOTIDE SEQUENCE [LARGE SCALE GENOMIC DNA]</scope>
    <source>
        <strain evidence="17 18">12DCA</strain>
    </source>
</reference>
<evidence type="ECO:0000313" key="18">
    <source>
        <dbReference type="Proteomes" id="UP000430508"/>
    </source>
</evidence>
<accession>A0A857DHC5</accession>
<evidence type="ECO:0000256" key="15">
    <source>
        <dbReference type="PROSITE-ProRule" id="PRU00409"/>
    </source>
</evidence>
<evidence type="ECO:0000256" key="10">
    <source>
        <dbReference type="ARBA" id="ARBA00023211"/>
    </source>
</evidence>
<evidence type="ECO:0000256" key="12">
    <source>
        <dbReference type="ARBA" id="ARBA00042242"/>
    </source>
</evidence>
<evidence type="ECO:0000259" key="16">
    <source>
        <dbReference type="PROSITE" id="PS50975"/>
    </source>
</evidence>
<dbReference type="HAMAP" id="MF_00138">
    <property type="entry name" value="GARS"/>
    <property type="match status" value="1"/>
</dbReference>
<dbReference type="EMBL" id="CP046996">
    <property type="protein sequence ID" value="QHA00121.1"/>
    <property type="molecule type" value="Genomic_DNA"/>
</dbReference>
<sequence>MADLSGCQKNGKKILVVGSGGREHALAWKINQSTSCQKLFVAPGNAGTEQWNVPIKANELDALVDFAKDEGIDLTVVGPEEPLSLGIVNAFQAAGLRVFGPSGAAATLESSKAFAKEIMVQAKVPTADYRTFTEKSEAERYIRQTGAPIVIKADGLAAGKGVIVAATLEEAFEGIETIMGGAFGAAGDKVVVEEFLEGQEVSLLCFCDGEKALPMTPVQDHKRALDGDMGLNTGGMGTYSPPPFWTKALEQEVIDTIAQPTLSVMRQRGTPFTGVLFLGLMITAKGPKLLEYNVRFGDPETQVVMTLLKSDLIPIFEACIDGKLSEVKVEWHDGTALCVVMAAPGYPGEYRKGIPISLAVTQENQVVFHAGTKMEDGKLVSSGGRVLGVTIRDASITAARENVYALVDSIDFPDAHFRTDIGIKGLNL</sequence>
<evidence type="ECO:0000256" key="3">
    <source>
        <dbReference type="ARBA" id="ARBA00005174"/>
    </source>
</evidence>
<dbReference type="InterPro" id="IPR020561">
    <property type="entry name" value="PRibGlycinamid_synth_ATP-grasp"/>
</dbReference>
<protein>
    <recommendedName>
        <fullName evidence="4 14">Phosphoribosylamine--glycine ligase</fullName>
        <ecNumber evidence="4 14">6.3.4.13</ecNumber>
    </recommendedName>
    <alternativeName>
        <fullName evidence="14">GARS</fullName>
    </alternativeName>
    <alternativeName>
        <fullName evidence="12 14">Glycinamide ribonucleotide synthetase</fullName>
    </alternativeName>
    <alternativeName>
        <fullName evidence="13 14">Phosphoribosylglycinamide synthetase</fullName>
    </alternativeName>
</protein>
<evidence type="ECO:0000256" key="14">
    <source>
        <dbReference type="HAMAP-Rule" id="MF_00138"/>
    </source>
</evidence>
<evidence type="ECO:0000256" key="13">
    <source>
        <dbReference type="ARBA" id="ARBA00042864"/>
    </source>
</evidence>
<name>A0A857DHC5_9FIRM</name>
<dbReference type="Gene3D" id="3.30.470.20">
    <property type="entry name" value="ATP-grasp fold, B domain"/>
    <property type="match status" value="1"/>
</dbReference>
<dbReference type="InterPro" id="IPR016185">
    <property type="entry name" value="PreATP-grasp_dom_sf"/>
</dbReference>
<keyword evidence="7 15" id="KW-0547">Nucleotide-binding</keyword>
<dbReference type="EC" id="6.3.4.13" evidence="4 14"/>
<feature type="domain" description="ATP-grasp" evidence="16">
    <location>
        <begin position="116"/>
        <end position="321"/>
    </location>
</feature>